<evidence type="ECO:0000259" key="1">
    <source>
        <dbReference type="SMART" id="SM00507"/>
    </source>
</evidence>
<gene>
    <name evidence="2" type="ORF">LCGC14_1067280</name>
</gene>
<organism evidence="2">
    <name type="scientific">marine sediment metagenome</name>
    <dbReference type="NCBI Taxonomy" id="412755"/>
    <lineage>
        <taxon>unclassified sequences</taxon>
        <taxon>metagenomes</taxon>
        <taxon>ecological metagenomes</taxon>
    </lineage>
</organism>
<protein>
    <recommendedName>
        <fullName evidence="1">HNH nuclease domain-containing protein</fullName>
    </recommendedName>
</protein>
<dbReference type="CDD" id="cd00085">
    <property type="entry name" value="HNHc"/>
    <property type="match status" value="1"/>
</dbReference>
<dbReference type="AlphaFoldDB" id="A0A0F9QQ37"/>
<sequence>MTEEKYGEYIAKVKGLGKDLYFKLREKEIKHIRRCIRYYSNTYGRIYPDYESMKKDDLSSCVYKKFLRFGKLKREISVAKKKKILKDFKKQCSHPGCEEKENLTIAHIKPLSSGVGMNERGNLKILCPKHHLLFDLKSILWRKDVEMKTLKKRIEDIEKKGTTDTLGMGVLNGNKFTNIDNDD</sequence>
<proteinExistence type="predicted"/>
<evidence type="ECO:0000313" key="2">
    <source>
        <dbReference type="EMBL" id="KKN07403.1"/>
    </source>
</evidence>
<dbReference type="EMBL" id="LAZR01004575">
    <property type="protein sequence ID" value="KKN07403.1"/>
    <property type="molecule type" value="Genomic_DNA"/>
</dbReference>
<comment type="caution">
    <text evidence="2">The sequence shown here is derived from an EMBL/GenBank/DDBJ whole genome shotgun (WGS) entry which is preliminary data.</text>
</comment>
<dbReference type="InterPro" id="IPR003615">
    <property type="entry name" value="HNH_nuc"/>
</dbReference>
<feature type="domain" description="HNH nuclease" evidence="1">
    <location>
        <begin position="79"/>
        <end position="132"/>
    </location>
</feature>
<name>A0A0F9QQ37_9ZZZZ</name>
<dbReference type="SMART" id="SM00507">
    <property type="entry name" value="HNHc"/>
    <property type="match status" value="1"/>
</dbReference>
<accession>A0A0F9QQ37</accession>
<dbReference type="Gene3D" id="1.10.30.50">
    <property type="match status" value="1"/>
</dbReference>
<reference evidence="2" key="1">
    <citation type="journal article" date="2015" name="Nature">
        <title>Complex archaea that bridge the gap between prokaryotes and eukaryotes.</title>
        <authorList>
            <person name="Spang A."/>
            <person name="Saw J.H."/>
            <person name="Jorgensen S.L."/>
            <person name="Zaremba-Niedzwiedzka K."/>
            <person name="Martijn J."/>
            <person name="Lind A.E."/>
            <person name="van Eijk R."/>
            <person name="Schleper C."/>
            <person name="Guy L."/>
            <person name="Ettema T.J."/>
        </authorList>
    </citation>
    <scope>NUCLEOTIDE SEQUENCE</scope>
</reference>